<dbReference type="InterPro" id="IPR011010">
    <property type="entry name" value="DNA_brk_join_enz"/>
</dbReference>
<dbReference type="KEGG" id="vei:Veis_1854"/>
<dbReference type="STRING" id="391735.Veis_1854"/>
<dbReference type="InterPro" id="IPR050808">
    <property type="entry name" value="Phage_Integrase"/>
</dbReference>
<protein>
    <submittedName>
        <fullName evidence="6">Putative integrase prophage protein</fullName>
    </submittedName>
</protein>
<evidence type="ECO:0000256" key="1">
    <source>
        <dbReference type="ARBA" id="ARBA00008857"/>
    </source>
</evidence>
<reference evidence="7" key="1">
    <citation type="submission" date="2006-12" db="EMBL/GenBank/DDBJ databases">
        <title>Complete sequence of chromosome 1 of Verminephrobacter eiseniae EF01-2.</title>
        <authorList>
            <person name="Copeland A."/>
            <person name="Lucas S."/>
            <person name="Lapidus A."/>
            <person name="Barry K."/>
            <person name="Detter J.C."/>
            <person name="Glavina del Rio T."/>
            <person name="Dalin E."/>
            <person name="Tice H."/>
            <person name="Pitluck S."/>
            <person name="Chertkov O."/>
            <person name="Brettin T."/>
            <person name="Bruce D."/>
            <person name="Han C."/>
            <person name="Tapia R."/>
            <person name="Gilna P."/>
            <person name="Schmutz J."/>
            <person name="Larimer F."/>
            <person name="Land M."/>
            <person name="Hauser L."/>
            <person name="Kyrpides N."/>
            <person name="Kim E."/>
            <person name="Stahl D."/>
            <person name="Richardson P."/>
        </authorList>
    </citation>
    <scope>NUCLEOTIDE SEQUENCE [LARGE SCALE GENOMIC DNA]</scope>
    <source>
        <strain evidence="7">EF01-2</strain>
    </source>
</reference>
<dbReference type="PANTHER" id="PTHR30629:SF2">
    <property type="entry name" value="PROPHAGE INTEGRASE INTS-RELATED"/>
    <property type="match status" value="1"/>
</dbReference>
<dbReference type="eggNOG" id="COG0582">
    <property type="taxonomic scope" value="Bacteria"/>
</dbReference>
<name>A1WJ00_VEREI</name>
<dbReference type="GO" id="GO:0015074">
    <property type="term" value="P:DNA integration"/>
    <property type="evidence" value="ECO:0007669"/>
    <property type="project" value="UniProtKB-KW"/>
</dbReference>
<dbReference type="HOGENOM" id="CLU_027562_45_3_4"/>
<dbReference type="InterPro" id="IPR025166">
    <property type="entry name" value="Integrase_DNA_bind_dom"/>
</dbReference>
<dbReference type="Proteomes" id="UP000000374">
    <property type="component" value="Chromosome"/>
</dbReference>
<keyword evidence="7" id="KW-1185">Reference proteome</keyword>
<dbReference type="InterPro" id="IPR044068">
    <property type="entry name" value="CB"/>
</dbReference>
<dbReference type="PANTHER" id="PTHR30629">
    <property type="entry name" value="PROPHAGE INTEGRASE"/>
    <property type="match status" value="1"/>
</dbReference>
<dbReference type="RefSeq" id="WP_011809613.1">
    <property type="nucleotide sequence ID" value="NC_008786.1"/>
</dbReference>
<dbReference type="SUPFAM" id="SSF56349">
    <property type="entry name" value="DNA breaking-rejoining enzymes"/>
    <property type="match status" value="1"/>
</dbReference>
<dbReference type="Pfam" id="PF13356">
    <property type="entry name" value="Arm-DNA-bind_3"/>
    <property type="match status" value="1"/>
</dbReference>
<dbReference type="Gene3D" id="1.10.150.130">
    <property type="match status" value="1"/>
</dbReference>
<dbReference type="InterPro" id="IPR053876">
    <property type="entry name" value="Phage_int_M"/>
</dbReference>
<accession>A1WJ00</accession>
<dbReference type="PROSITE" id="PS51900">
    <property type="entry name" value="CB"/>
    <property type="match status" value="1"/>
</dbReference>
<gene>
    <name evidence="6" type="ordered locus">Veis_1854</name>
</gene>
<dbReference type="GeneID" id="76460456"/>
<dbReference type="EMBL" id="CP000542">
    <property type="protein sequence ID" value="ABM57607.1"/>
    <property type="molecule type" value="Genomic_DNA"/>
</dbReference>
<sequence>MLTEIACKSAVCLPGKARARLTDAGGLYLEISPTGFKRWFWKYRFATKEKRLALGTYPAVSLKQARSERDLARRILQSGSDPSKRRQIERLELQLAEANTFEEVARELHATKASGWSKQYGERWLERMEKDLFPWIGPVPLPEITAPMLLNTLRKIEKRGARETAHTLRQTAGQVFRYGVATAAASAIPLPTFTARCSR</sequence>
<evidence type="ECO:0000256" key="3">
    <source>
        <dbReference type="ARBA" id="ARBA00023125"/>
    </source>
</evidence>
<organism evidence="6 7">
    <name type="scientific">Verminephrobacter eiseniae (strain EF01-2)</name>
    <dbReference type="NCBI Taxonomy" id="391735"/>
    <lineage>
        <taxon>Bacteria</taxon>
        <taxon>Pseudomonadati</taxon>
        <taxon>Pseudomonadota</taxon>
        <taxon>Betaproteobacteria</taxon>
        <taxon>Burkholderiales</taxon>
        <taxon>Comamonadaceae</taxon>
        <taxon>Verminephrobacter</taxon>
    </lineage>
</organism>
<keyword evidence="3 4" id="KW-0238">DNA-binding</keyword>
<evidence type="ECO:0000259" key="5">
    <source>
        <dbReference type="PROSITE" id="PS51900"/>
    </source>
</evidence>
<dbReference type="InterPro" id="IPR038488">
    <property type="entry name" value="Integrase_DNA-bd_sf"/>
</dbReference>
<dbReference type="GO" id="GO:0003677">
    <property type="term" value="F:DNA binding"/>
    <property type="evidence" value="ECO:0007669"/>
    <property type="project" value="UniProtKB-UniRule"/>
</dbReference>
<proteinExistence type="inferred from homology"/>
<dbReference type="InterPro" id="IPR010998">
    <property type="entry name" value="Integrase_recombinase_N"/>
</dbReference>
<feature type="domain" description="Core-binding (CB)" evidence="5">
    <location>
        <begin position="99"/>
        <end position="180"/>
    </location>
</feature>
<dbReference type="Gene3D" id="3.30.160.390">
    <property type="entry name" value="Integrase, DNA-binding domain"/>
    <property type="match status" value="1"/>
</dbReference>
<evidence type="ECO:0000313" key="6">
    <source>
        <dbReference type="EMBL" id="ABM57607.1"/>
    </source>
</evidence>
<evidence type="ECO:0000256" key="2">
    <source>
        <dbReference type="ARBA" id="ARBA00022908"/>
    </source>
</evidence>
<evidence type="ECO:0000313" key="7">
    <source>
        <dbReference type="Proteomes" id="UP000000374"/>
    </source>
</evidence>
<evidence type="ECO:0000256" key="4">
    <source>
        <dbReference type="PROSITE-ProRule" id="PRU01248"/>
    </source>
</evidence>
<comment type="similarity">
    <text evidence="1">Belongs to the 'phage' integrase family.</text>
</comment>
<keyword evidence="2" id="KW-0229">DNA integration</keyword>
<dbReference type="Pfam" id="PF22022">
    <property type="entry name" value="Phage_int_M"/>
    <property type="match status" value="1"/>
</dbReference>
<dbReference type="AlphaFoldDB" id="A1WJ00"/>